<evidence type="ECO:0000256" key="1">
    <source>
        <dbReference type="ARBA" id="ARBA00005466"/>
    </source>
</evidence>
<proteinExistence type="inferred from homology"/>
<dbReference type="InterPro" id="IPR006094">
    <property type="entry name" value="Oxid_FAD_bind_N"/>
</dbReference>
<dbReference type="InterPro" id="IPR050416">
    <property type="entry name" value="FAD-linked_Oxidoreductase"/>
</dbReference>
<dbReference type="GO" id="GO:0071949">
    <property type="term" value="F:FAD binding"/>
    <property type="evidence" value="ECO:0007669"/>
    <property type="project" value="InterPro"/>
</dbReference>
<evidence type="ECO:0000256" key="2">
    <source>
        <dbReference type="ARBA" id="ARBA00022630"/>
    </source>
</evidence>
<dbReference type="AlphaFoldDB" id="A0AAE8SZU8"/>
<evidence type="ECO:0000256" key="4">
    <source>
        <dbReference type="ARBA" id="ARBA00023002"/>
    </source>
</evidence>
<comment type="similarity">
    <text evidence="1">Belongs to the oxygen-dependent FAD-linked oxidoreductase family.</text>
</comment>
<evidence type="ECO:0000313" key="7">
    <source>
        <dbReference type="Proteomes" id="UP001187682"/>
    </source>
</evidence>
<dbReference type="InterPro" id="IPR036318">
    <property type="entry name" value="FAD-bd_PCMH-like_sf"/>
</dbReference>
<dbReference type="PANTHER" id="PTHR42973">
    <property type="entry name" value="BINDING OXIDOREDUCTASE, PUTATIVE (AFU_ORTHOLOGUE AFUA_1G17690)-RELATED"/>
    <property type="match status" value="1"/>
</dbReference>
<keyword evidence="4" id="KW-0560">Oxidoreductase</keyword>
<gene>
    <name evidence="6" type="ORF">DNG_09112</name>
</gene>
<dbReference type="Gene3D" id="3.40.462.20">
    <property type="match status" value="1"/>
</dbReference>
<accession>A0AAE8SZU8</accession>
<evidence type="ECO:0000313" key="6">
    <source>
        <dbReference type="EMBL" id="SPO06422.1"/>
    </source>
</evidence>
<dbReference type="SUPFAM" id="SSF56176">
    <property type="entry name" value="FAD-binding/transporter-associated domain-like"/>
    <property type="match status" value="1"/>
</dbReference>
<dbReference type="PANTHER" id="PTHR42973:SF7">
    <property type="entry name" value="FAD-BINDING PCMH-TYPE DOMAIN-CONTAINING PROTEIN"/>
    <property type="match status" value="1"/>
</dbReference>
<dbReference type="GO" id="GO:0016491">
    <property type="term" value="F:oxidoreductase activity"/>
    <property type="evidence" value="ECO:0007669"/>
    <property type="project" value="UniProtKB-KW"/>
</dbReference>
<protein>
    <submittedName>
        <fullName evidence="6">Related to 6-hydroxy-D-nicotine oxidase</fullName>
    </submittedName>
</protein>
<feature type="domain" description="FAD-binding PCMH-type" evidence="5">
    <location>
        <begin position="34"/>
        <end position="206"/>
    </location>
</feature>
<organism evidence="6 7">
    <name type="scientific">Cephalotrichum gorgonifer</name>
    <dbReference type="NCBI Taxonomy" id="2041049"/>
    <lineage>
        <taxon>Eukaryota</taxon>
        <taxon>Fungi</taxon>
        <taxon>Dikarya</taxon>
        <taxon>Ascomycota</taxon>
        <taxon>Pezizomycotina</taxon>
        <taxon>Sordariomycetes</taxon>
        <taxon>Hypocreomycetidae</taxon>
        <taxon>Microascales</taxon>
        <taxon>Microascaceae</taxon>
        <taxon>Cephalotrichum</taxon>
    </lineage>
</organism>
<name>A0AAE8SZU8_9PEZI</name>
<dbReference type="Pfam" id="PF01565">
    <property type="entry name" value="FAD_binding_4"/>
    <property type="match status" value="1"/>
</dbReference>
<dbReference type="Proteomes" id="UP001187682">
    <property type="component" value="Unassembled WGS sequence"/>
</dbReference>
<reference evidence="6" key="1">
    <citation type="submission" date="2018-03" db="EMBL/GenBank/DDBJ databases">
        <authorList>
            <person name="Guldener U."/>
        </authorList>
    </citation>
    <scope>NUCLEOTIDE SEQUENCE</scope>
</reference>
<evidence type="ECO:0000259" key="5">
    <source>
        <dbReference type="PROSITE" id="PS51387"/>
    </source>
</evidence>
<keyword evidence="3" id="KW-0274">FAD</keyword>
<dbReference type="PROSITE" id="PS51387">
    <property type="entry name" value="FAD_PCMH"/>
    <property type="match status" value="1"/>
</dbReference>
<keyword evidence="7" id="KW-1185">Reference proteome</keyword>
<dbReference type="InterPro" id="IPR016166">
    <property type="entry name" value="FAD-bd_PCMH"/>
</dbReference>
<dbReference type="Gene3D" id="3.30.465.10">
    <property type="match status" value="1"/>
</dbReference>
<keyword evidence="2" id="KW-0285">Flavoprotein</keyword>
<sequence>MLADQPKLSAKATFRIPGPEDTPASLLDRWSNTYISLPAAVAVPDTEADIAALITYAKEHDLSILVAGGKHFASVPITPKTLYVDMSSFNSIHIDEQAQTVTIGGGVTTGAVLDALTTTGYYTSVPNTNTVGFVGAFLGGGSSTFNSVKGFLIDDAVSARVVTAAGKTLTLGQDSEGDEAALWHALRGAGHGLAVVTSLTVRIYPISELRMDDDKIWSRMTLFAPPAFGIAARTFAKLQPVRGPIALNLIITRSPPGTPAPGAPVLMLMAAYFGPSAEAEKALAALLDPEVVGAAVMATTALIPVNGVNSGTKPAELRGGLKRSEATLLKEPVSATTIESVCARFLQLGREFPDTTAGGSAVVFYAFDSSTLEASGVSEAARLGFFEGRNARCIVYHDIWFREEGSAEAVDAYLPDAIAIARASETGPLRRFANFMRHPANLAESYSEAKITEKKRVKDLWDPENVFWTPGFDRRS</sequence>
<dbReference type="InterPro" id="IPR016169">
    <property type="entry name" value="FAD-bd_PCMH_sub2"/>
</dbReference>
<comment type="caution">
    <text evidence="6">The sequence shown here is derived from an EMBL/GenBank/DDBJ whole genome shotgun (WGS) entry which is preliminary data.</text>
</comment>
<evidence type="ECO:0000256" key="3">
    <source>
        <dbReference type="ARBA" id="ARBA00022827"/>
    </source>
</evidence>
<dbReference type="EMBL" id="ONZQ02000015">
    <property type="protein sequence ID" value="SPO06422.1"/>
    <property type="molecule type" value="Genomic_DNA"/>
</dbReference>